<name>A0A2A9HH26_TEPT2</name>
<dbReference type="GO" id="GO:0046872">
    <property type="term" value="F:metal ion binding"/>
    <property type="evidence" value="ECO:0007669"/>
    <property type="project" value="UniProtKB-KW"/>
</dbReference>
<dbReference type="PANTHER" id="PTHR47572:SF5">
    <property type="entry name" value="BLR2277 PROTEIN"/>
    <property type="match status" value="1"/>
</dbReference>
<feature type="binding site" evidence="2">
    <location>
        <position position="174"/>
    </location>
    <ligand>
        <name>a divalent metal cation</name>
        <dbReference type="ChEBI" id="CHEBI:60240"/>
    </ligand>
</feature>
<dbReference type="InterPro" id="IPR013658">
    <property type="entry name" value="SGL"/>
</dbReference>
<accession>A0A2A9HH26</accession>
<keyword evidence="5" id="KW-1185">Reference proteome</keyword>
<dbReference type="Proteomes" id="UP000223071">
    <property type="component" value="Unassembled WGS sequence"/>
</dbReference>
<proteinExistence type="predicted"/>
<keyword evidence="2" id="KW-0479">Metal-binding</keyword>
<dbReference type="PANTHER" id="PTHR47572">
    <property type="entry name" value="LIPOPROTEIN-RELATED"/>
    <property type="match status" value="1"/>
</dbReference>
<feature type="binding site" evidence="2">
    <location>
        <position position="125"/>
    </location>
    <ligand>
        <name>substrate</name>
    </ligand>
</feature>
<dbReference type="InterPro" id="IPR011042">
    <property type="entry name" value="6-blade_b-propeller_TolB-like"/>
</dbReference>
<dbReference type="InterPro" id="IPR051262">
    <property type="entry name" value="SMP-30/CGR1_Lactonase"/>
</dbReference>
<protein>
    <submittedName>
        <fullName evidence="4">Gluconolactonase</fullName>
    </submittedName>
</protein>
<feature type="active site" description="Proton donor/acceptor" evidence="1">
    <location>
        <position position="227"/>
    </location>
</feature>
<dbReference type="Gene3D" id="2.120.10.30">
    <property type="entry name" value="TolB, C-terminal domain"/>
    <property type="match status" value="1"/>
</dbReference>
<reference evidence="4 5" key="1">
    <citation type="submission" date="2017-09" db="EMBL/GenBank/DDBJ databases">
        <title>Sequencing the genomes of two abundant thermophiles in Great Basin hot springs: Thermocrinis jamiesonii and novel Chloroflexi Thermoflexus hugenholtzii.</title>
        <authorList>
            <person name="Hedlund B."/>
        </authorList>
    </citation>
    <scope>NUCLEOTIDE SEQUENCE [LARGE SCALE GENOMIC DNA]</scope>
    <source>
        <strain evidence="4 5">G233</strain>
    </source>
</reference>
<dbReference type="InterPro" id="IPR005511">
    <property type="entry name" value="SMP-30"/>
</dbReference>
<gene>
    <name evidence="4" type="ORF">A9A59_1523</name>
</gene>
<evidence type="ECO:0000313" key="5">
    <source>
        <dbReference type="Proteomes" id="UP000223071"/>
    </source>
</evidence>
<dbReference type="AlphaFoldDB" id="A0A2A9HH26"/>
<evidence type="ECO:0000259" key="3">
    <source>
        <dbReference type="Pfam" id="PF08450"/>
    </source>
</evidence>
<comment type="cofactor">
    <cofactor evidence="2">
        <name>Zn(2+)</name>
        <dbReference type="ChEBI" id="CHEBI:29105"/>
    </cofactor>
    <text evidence="2">Binds 1 divalent metal cation per subunit.</text>
</comment>
<dbReference type="PRINTS" id="PR01790">
    <property type="entry name" value="SMP30FAMILY"/>
</dbReference>
<sequence>MEPRIVATGLEFPEGPVALSNGDVIVTEIAAGRLSRVKPDGTVELLAVTGGGPNGAALGPDGALYVTQNGGFQWHRRPLPDGSMGLFPGEQPADYTGGAIQRVTLAGEVSTLYTECNGIPLKGPNDLVFDREGNFYFTDLGKNRPREKDRTGVYYASPDGKFIREIIFPMEGPNGIGLSPDEKTLYVAETPTGRVWAYDVQAPGQVANGRVIGTVPGAPPFGYAFCDSMCVDAEGNVIVATILNGGLTMFSPDGSTVRHFPCPDLLTTNACFAPNLTSLYVTLSSTGRLGVFDTWPTKGLKLNFAI</sequence>
<evidence type="ECO:0000256" key="2">
    <source>
        <dbReference type="PIRSR" id="PIRSR605511-2"/>
    </source>
</evidence>
<dbReference type="SUPFAM" id="SSF63829">
    <property type="entry name" value="Calcium-dependent phosphotriesterase"/>
    <property type="match status" value="1"/>
</dbReference>
<comment type="caution">
    <text evidence="4">The sequence shown here is derived from an EMBL/GenBank/DDBJ whole genome shotgun (WGS) entry which is preliminary data.</text>
</comment>
<evidence type="ECO:0000313" key="4">
    <source>
        <dbReference type="EMBL" id="PFG74305.1"/>
    </source>
</evidence>
<feature type="binding site" evidence="2">
    <location>
        <position position="227"/>
    </location>
    <ligand>
        <name>a divalent metal cation</name>
        <dbReference type="ChEBI" id="CHEBI:60240"/>
    </ligand>
</feature>
<organism evidence="4 5">
    <name type="scientific">Tepidiforma thermophila (strain KCTC 52669 / CGMCC 1.13589 / G233)</name>
    <dbReference type="NCBI Taxonomy" id="2761530"/>
    <lineage>
        <taxon>Bacteria</taxon>
        <taxon>Bacillati</taxon>
        <taxon>Chloroflexota</taxon>
        <taxon>Tepidiformia</taxon>
        <taxon>Tepidiformales</taxon>
        <taxon>Tepidiformaceae</taxon>
        <taxon>Tepidiforma</taxon>
    </lineage>
</organism>
<evidence type="ECO:0000256" key="1">
    <source>
        <dbReference type="PIRSR" id="PIRSR605511-1"/>
    </source>
</evidence>
<dbReference type="RefSeq" id="WP_098503700.1">
    <property type="nucleotide sequence ID" value="NZ_PDJQ01000001.1"/>
</dbReference>
<dbReference type="Pfam" id="PF08450">
    <property type="entry name" value="SGL"/>
    <property type="match status" value="1"/>
</dbReference>
<dbReference type="EMBL" id="PDJQ01000001">
    <property type="protein sequence ID" value="PFG74305.1"/>
    <property type="molecule type" value="Genomic_DNA"/>
</dbReference>
<feature type="domain" description="SMP-30/Gluconolactonase/LRE-like region" evidence="3">
    <location>
        <begin position="12"/>
        <end position="284"/>
    </location>
</feature>
<keyword evidence="2" id="KW-0862">Zinc</keyword>